<keyword evidence="2" id="KW-1133">Transmembrane helix</keyword>
<feature type="coiled-coil region" evidence="1">
    <location>
        <begin position="33"/>
        <end position="67"/>
    </location>
</feature>
<keyword evidence="2" id="KW-0472">Membrane</keyword>
<keyword evidence="1" id="KW-0175">Coiled coil</keyword>
<organism evidence="4 5">
    <name type="scientific">Fraserbacteria sp. (strain RBG_16_55_9)</name>
    <dbReference type="NCBI Taxonomy" id="1817864"/>
    <lineage>
        <taxon>Bacteria</taxon>
        <taxon>Candidatus Fraseribacteriota</taxon>
    </lineage>
</organism>
<dbReference type="AlphaFoldDB" id="A0A1F5UUG7"/>
<proteinExistence type="predicted"/>
<feature type="transmembrane region" description="Helical" evidence="2">
    <location>
        <begin position="353"/>
        <end position="374"/>
    </location>
</feature>
<dbReference type="Proteomes" id="UP000179157">
    <property type="component" value="Unassembled WGS sequence"/>
</dbReference>
<sequence length="375" mass="40789">MRTSQTFKRTALALLLMALLSLFSLSSAMADEDKSVQEKIQQLQAMVNDLEAVVKSLTLQVQKVSETAISDLENFRPRLFTMENLTKDNTFEIKKLSGTVAKLSEMVEALSELPDQVAHLKSYVSDLDANLSSSVEALSNRMGAIELAVSKLQEGVEQSITLTNAFQENLGKLFSRLDADENILGALHGGIGSLAARLDDLEGRTATLSSAVAQVDSLSGMFSQFQVNLAEVAARQDKSETRWAQLKDMLDQLQMDFMQLKQSKGDGTTPATDTTLAARVDRLATRLSEVLTLVESNQKTVVDLQQSFTKMKDQLKIEILASIPNLPTEDTIRITIEEIAAKQIKEAQARADAAQGLAVVALLASMAAIVAALLL</sequence>
<feature type="signal peptide" evidence="3">
    <location>
        <begin position="1"/>
        <end position="30"/>
    </location>
</feature>
<protein>
    <submittedName>
        <fullName evidence="4">Uncharacterized protein</fullName>
    </submittedName>
</protein>
<gene>
    <name evidence="4" type="ORF">A2Z21_09005</name>
</gene>
<evidence type="ECO:0000313" key="5">
    <source>
        <dbReference type="Proteomes" id="UP000179157"/>
    </source>
</evidence>
<name>A0A1F5UUG7_FRAXR</name>
<feature type="chain" id="PRO_5009521774" evidence="3">
    <location>
        <begin position="31"/>
        <end position="375"/>
    </location>
</feature>
<comment type="caution">
    <text evidence="4">The sequence shown here is derived from an EMBL/GenBank/DDBJ whole genome shotgun (WGS) entry which is preliminary data.</text>
</comment>
<evidence type="ECO:0000256" key="3">
    <source>
        <dbReference type="SAM" id="SignalP"/>
    </source>
</evidence>
<evidence type="ECO:0000256" key="1">
    <source>
        <dbReference type="SAM" id="Coils"/>
    </source>
</evidence>
<reference evidence="4 5" key="1">
    <citation type="journal article" date="2016" name="Nat. Commun.">
        <title>Thousands of microbial genomes shed light on interconnected biogeochemical processes in an aquifer system.</title>
        <authorList>
            <person name="Anantharaman K."/>
            <person name="Brown C.T."/>
            <person name="Hug L.A."/>
            <person name="Sharon I."/>
            <person name="Castelle C.J."/>
            <person name="Probst A.J."/>
            <person name="Thomas B.C."/>
            <person name="Singh A."/>
            <person name="Wilkins M.J."/>
            <person name="Karaoz U."/>
            <person name="Brodie E.L."/>
            <person name="Williams K.H."/>
            <person name="Hubbard S.S."/>
            <person name="Banfield J.F."/>
        </authorList>
    </citation>
    <scope>NUCLEOTIDE SEQUENCE [LARGE SCALE GENOMIC DNA]</scope>
    <source>
        <strain evidence="5">RBG_16_55_9</strain>
    </source>
</reference>
<accession>A0A1F5UUG7</accession>
<keyword evidence="3" id="KW-0732">Signal</keyword>
<evidence type="ECO:0000313" key="4">
    <source>
        <dbReference type="EMBL" id="OGF54782.1"/>
    </source>
</evidence>
<keyword evidence="2" id="KW-0812">Transmembrane</keyword>
<dbReference type="EMBL" id="MFGX01000072">
    <property type="protein sequence ID" value="OGF54782.1"/>
    <property type="molecule type" value="Genomic_DNA"/>
</dbReference>
<dbReference type="Gene3D" id="1.10.287.1490">
    <property type="match status" value="2"/>
</dbReference>
<evidence type="ECO:0000256" key="2">
    <source>
        <dbReference type="SAM" id="Phobius"/>
    </source>
</evidence>